<dbReference type="InterPro" id="IPR004393">
    <property type="entry name" value="NadC"/>
</dbReference>
<comment type="pathway">
    <text evidence="2">Cofactor biosynthesis; NAD(+) biosynthesis; nicotinate D-ribonucleotide from quinolinate: step 1/1.</text>
</comment>
<comment type="function">
    <text evidence="1">Involved in the catabolism of quinolinic acid (QA).</text>
</comment>
<evidence type="ECO:0000256" key="11">
    <source>
        <dbReference type="ARBA" id="ARBA00069173"/>
    </source>
</evidence>
<dbReference type="Pfam" id="PF02749">
    <property type="entry name" value="QRPTase_N"/>
    <property type="match status" value="1"/>
</dbReference>
<dbReference type="NCBIfam" id="TIGR00078">
    <property type="entry name" value="nadC"/>
    <property type="match status" value="1"/>
</dbReference>
<dbReference type="FunFam" id="3.20.20.70:FF:000030">
    <property type="entry name" value="Nicotinate-nucleotide pyrophosphorylase, carboxylating"/>
    <property type="match status" value="1"/>
</dbReference>
<evidence type="ECO:0000256" key="1">
    <source>
        <dbReference type="ARBA" id="ARBA00003237"/>
    </source>
</evidence>
<evidence type="ECO:0000259" key="14">
    <source>
        <dbReference type="Pfam" id="PF02749"/>
    </source>
</evidence>
<evidence type="ECO:0000256" key="6">
    <source>
        <dbReference type="ARBA" id="ARBA00022642"/>
    </source>
</evidence>
<protein>
    <recommendedName>
        <fullName evidence="11">Probable nicotinate-nucleotide pyrophosphorylase [carboxylating]</fullName>
        <ecNumber evidence="5">2.4.2.19</ecNumber>
    </recommendedName>
    <alternativeName>
        <fullName evidence="9">Quinolinate phosphoribosyltransferase [decarboxylating]</fullName>
    </alternativeName>
</protein>
<evidence type="ECO:0000256" key="12">
    <source>
        <dbReference type="PIRNR" id="PIRNR006250"/>
    </source>
</evidence>
<dbReference type="Gene3D" id="3.20.20.70">
    <property type="entry name" value="Aldolase class I"/>
    <property type="match status" value="1"/>
</dbReference>
<dbReference type="PIRSF" id="PIRSF006250">
    <property type="entry name" value="NadC_ModD"/>
    <property type="match status" value="1"/>
</dbReference>
<gene>
    <name evidence="15" type="ORF">FUAX_01390</name>
</gene>
<evidence type="ECO:0000256" key="8">
    <source>
        <dbReference type="ARBA" id="ARBA00022679"/>
    </source>
</evidence>
<evidence type="ECO:0000256" key="10">
    <source>
        <dbReference type="ARBA" id="ARBA00047445"/>
    </source>
</evidence>
<dbReference type="InterPro" id="IPR002638">
    <property type="entry name" value="Quinolinate_PRibosylTrfase_C"/>
</dbReference>
<dbReference type="InterPro" id="IPR037128">
    <property type="entry name" value="Quinolinate_PRibosylTase_N_sf"/>
</dbReference>
<dbReference type="InterPro" id="IPR036068">
    <property type="entry name" value="Nicotinate_pribotase-like_C"/>
</dbReference>
<evidence type="ECO:0000256" key="3">
    <source>
        <dbReference type="ARBA" id="ARBA00009400"/>
    </source>
</evidence>
<dbReference type="PANTHER" id="PTHR32179:SF3">
    <property type="entry name" value="NICOTINATE-NUCLEOTIDE PYROPHOSPHORYLASE [CARBOXYLATING]"/>
    <property type="match status" value="1"/>
</dbReference>
<dbReference type="GO" id="GO:0009435">
    <property type="term" value="P:NAD+ biosynthetic process"/>
    <property type="evidence" value="ECO:0007669"/>
    <property type="project" value="InterPro"/>
</dbReference>
<dbReference type="SUPFAM" id="SSF51690">
    <property type="entry name" value="Nicotinate/Quinolinate PRTase C-terminal domain-like"/>
    <property type="match status" value="1"/>
</dbReference>
<evidence type="ECO:0000256" key="7">
    <source>
        <dbReference type="ARBA" id="ARBA00022676"/>
    </source>
</evidence>
<dbReference type="InterPro" id="IPR027277">
    <property type="entry name" value="NadC/ModD"/>
</dbReference>
<evidence type="ECO:0000256" key="4">
    <source>
        <dbReference type="ARBA" id="ARBA00011218"/>
    </source>
</evidence>
<keyword evidence="16" id="KW-1185">Reference proteome</keyword>
<dbReference type="EC" id="2.4.2.19" evidence="5"/>
<dbReference type="GO" id="GO:0005737">
    <property type="term" value="C:cytoplasm"/>
    <property type="evidence" value="ECO:0007669"/>
    <property type="project" value="TreeGrafter"/>
</dbReference>
<evidence type="ECO:0000256" key="5">
    <source>
        <dbReference type="ARBA" id="ARBA00011944"/>
    </source>
</evidence>
<organism evidence="15 16">
    <name type="scientific">Fulvitalea axinellae</name>
    <dbReference type="NCBI Taxonomy" id="1182444"/>
    <lineage>
        <taxon>Bacteria</taxon>
        <taxon>Pseudomonadati</taxon>
        <taxon>Bacteroidota</taxon>
        <taxon>Cytophagia</taxon>
        <taxon>Cytophagales</taxon>
        <taxon>Persicobacteraceae</taxon>
        <taxon>Fulvitalea</taxon>
    </lineage>
</organism>
<keyword evidence="7 12" id="KW-0328">Glycosyltransferase</keyword>
<keyword evidence="6" id="KW-0662">Pyridine nucleotide biosynthesis</keyword>
<dbReference type="InterPro" id="IPR022412">
    <property type="entry name" value="Quinolinate_PRibosylTrfase_N"/>
</dbReference>
<reference evidence="15 16" key="1">
    <citation type="submission" date="2021-12" db="EMBL/GenBank/DDBJ databases">
        <title>Genome sequencing of bacteria with rrn-lacking chromosome and rrn-plasmid.</title>
        <authorList>
            <person name="Anda M."/>
            <person name="Iwasaki W."/>
        </authorList>
    </citation>
    <scope>NUCLEOTIDE SEQUENCE [LARGE SCALE GENOMIC DNA]</scope>
    <source>
        <strain evidence="15 16">DSM 100852</strain>
    </source>
</reference>
<evidence type="ECO:0000313" key="16">
    <source>
        <dbReference type="Proteomes" id="UP001348817"/>
    </source>
</evidence>
<comment type="catalytic activity">
    <reaction evidence="10">
        <text>nicotinate beta-D-ribonucleotide + CO2 + diphosphate = quinolinate + 5-phospho-alpha-D-ribose 1-diphosphate + 2 H(+)</text>
        <dbReference type="Rhea" id="RHEA:12733"/>
        <dbReference type="ChEBI" id="CHEBI:15378"/>
        <dbReference type="ChEBI" id="CHEBI:16526"/>
        <dbReference type="ChEBI" id="CHEBI:29959"/>
        <dbReference type="ChEBI" id="CHEBI:33019"/>
        <dbReference type="ChEBI" id="CHEBI:57502"/>
        <dbReference type="ChEBI" id="CHEBI:58017"/>
        <dbReference type="EC" id="2.4.2.19"/>
    </reaction>
</comment>
<name>A0AAU9CIN1_9BACT</name>
<dbReference type="SUPFAM" id="SSF54675">
    <property type="entry name" value="Nicotinate/Quinolinate PRTase N-terminal domain-like"/>
    <property type="match status" value="1"/>
</dbReference>
<dbReference type="GO" id="GO:0004514">
    <property type="term" value="F:nicotinate-nucleotide diphosphorylase (carboxylating) activity"/>
    <property type="evidence" value="ECO:0007669"/>
    <property type="project" value="UniProtKB-EC"/>
</dbReference>
<keyword evidence="8 12" id="KW-0808">Transferase</keyword>
<dbReference type="Pfam" id="PF01729">
    <property type="entry name" value="QRPTase_C"/>
    <property type="match status" value="1"/>
</dbReference>
<dbReference type="FunFam" id="3.90.1170.20:FF:000001">
    <property type="entry name" value="Nicotinate-nucleotide diphosphorylase (Carboxylating)"/>
    <property type="match status" value="1"/>
</dbReference>
<evidence type="ECO:0000259" key="13">
    <source>
        <dbReference type="Pfam" id="PF01729"/>
    </source>
</evidence>
<accession>A0AAU9CIN1</accession>
<dbReference type="Gene3D" id="3.90.1170.20">
    <property type="entry name" value="Quinolinate phosphoribosyl transferase, N-terminal domain"/>
    <property type="match status" value="1"/>
</dbReference>
<dbReference type="AlphaFoldDB" id="A0AAU9CIN1"/>
<feature type="domain" description="Quinolinate phosphoribosyl transferase N-terminal" evidence="14">
    <location>
        <begin position="30"/>
        <end position="112"/>
    </location>
</feature>
<dbReference type="RefSeq" id="WP_338393018.1">
    <property type="nucleotide sequence ID" value="NZ_AP025314.1"/>
</dbReference>
<evidence type="ECO:0000256" key="2">
    <source>
        <dbReference type="ARBA" id="ARBA00004893"/>
    </source>
</evidence>
<dbReference type="EMBL" id="AP025314">
    <property type="protein sequence ID" value="BDD07707.1"/>
    <property type="molecule type" value="Genomic_DNA"/>
</dbReference>
<dbReference type="KEGG" id="fax:FUAX_01390"/>
<dbReference type="Proteomes" id="UP001348817">
    <property type="component" value="Chromosome"/>
</dbReference>
<dbReference type="CDD" id="cd01572">
    <property type="entry name" value="QPRTase"/>
    <property type="match status" value="1"/>
</dbReference>
<dbReference type="InterPro" id="IPR013785">
    <property type="entry name" value="Aldolase_TIM"/>
</dbReference>
<evidence type="ECO:0000256" key="9">
    <source>
        <dbReference type="ARBA" id="ARBA00033102"/>
    </source>
</evidence>
<sequence>MELKYLTEEALDNCIRTAIKEDVGDGDHSSLASIPEGTKSRAKLIIKADGVMAGLEAARRVFHLVDPELKVDVKIKDGDTVRKGDIGLTVEGRARSILTSERLALNIMQRMSGIATYTRHMVSLLEGTKTRLLDTRKTTPNIRVLEKWAVAIGGAKNHRFGLYDMVMLKDNHVDFAGGVRKAIEATQKYLKEKGKDLRIEVETRNLDEVREVCETGGVDVVMLDNMSPDQIREALKLIDGRFETEASGGITEENLHDMAETGVDYISAGALTHSVSSLDMSLKAY</sequence>
<dbReference type="GO" id="GO:0034213">
    <property type="term" value="P:quinolinate catabolic process"/>
    <property type="evidence" value="ECO:0007669"/>
    <property type="project" value="TreeGrafter"/>
</dbReference>
<dbReference type="PANTHER" id="PTHR32179">
    <property type="entry name" value="NICOTINATE-NUCLEOTIDE PYROPHOSPHORYLASE [CARBOXYLATING]"/>
    <property type="match status" value="1"/>
</dbReference>
<comment type="similarity">
    <text evidence="3 12">Belongs to the NadC/ModD family.</text>
</comment>
<comment type="subunit">
    <text evidence="4">Hexamer formed by 3 homodimers.</text>
</comment>
<proteinExistence type="inferred from homology"/>
<feature type="domain" description="Quinolinate phosphoribosyl transferase C-terminal" evidence="13">
    <location>
        <begin position="114"/>
        <end position="283"/>
    </location>
</feature>
<evidence type="ECO:0000313" key="15">
    <source>
        <dbReference type="EMBL" id="BDD07707.1"/>
    </source>
</evidence>